<keyword evidence="8" id="KW-1185">Reference proteome</keyword>
<keyword evidence="5 7" id="KW-0067">ATP-binding</keyword>
<evidence type="ECO:0000259" key="6">
    <source>
        <dbReference type="PROSITE" id="PS50893"/>
    </source>
</evidence>
<dbReference type="AlphaFoldDB" id="A0A656QN18"/>
<evidence type="ECO:0000256" key="3">
    <source>
        <dbReference type="ARBA" id="ARBA00022519"/>
    </source>
</evidence>
<evidence type="ECO:0000313" key="8">
    <source>
        <dbReference type="Proteomes" id="UP000027451"/>
    </source>
</evidence>
<keyword evidence="3" id="KW-0472">Membrane</keyword>
<dbReference type="PROSITE" id="PS00211">
    <property type="entry name" value="ABC_TRANSPORTER_1"/>
    <property type="match status" value="1"/>
</dbReference>
<organism evidence="7 8">
    <name type="scientific">Caballeronia zhejiangensis</name>
    <dbReference type="NCBI Taxonomy" id="871203"/>
    <lineage>
        <taxon>Bacteria</taxon>
        <taxon>Pseudomonadati</taxon>
        <taxon>Pseudomonadota</taxon>
        <taxon>Betaproteobacteria</taxon>
        <taxon>Burkholderiales</taxon>
        <taxon>Burkholderiaceae</taxon>
        <taxon>Caballeronia</taxon>
    </lineage>
</organism>
<dbReference type="GO" id="GO:0005524">
    <property type="term" value="F:ATP binding"/>
    <property type="evidence" value="ECO:0007669"/>
    <property type="project" value="UniProtKB-KW"/>
</dbReference>
<keyword evidence="2" id="KW-1003">Cell membrane</keyword>
<dbReference type="InterPro" id="IPR017871">
    <property type="entry name" value="ABC_transporter-like_CS"/>
</dbReference>
<dbReference type="InterPro" id="IPR003439">
    <property type="entry name" value="ABC_transporter-like_ATP-bd"/>
</dbReference>
<comment type="caution">
    <text evidence="7">The sequence shown here is derived from an EMBL/GenBank/DDBJ whole genome shotgun (WGS) entry which is preliminary data.</text>
</comment>
<dbReference type="EMBL" id="JFHD01000007">
    <property type="protein sequence ID" value="KDR31007.1"/>
    <property type="molecule type" value="Genomic_DNA"/>
</dbReference>
<evidence type="ECO:0000256" key="5">
    <source>
        <dbReference type="ARBA" id="ARBA00022840"/>
    </source>
</evidence>
<dbReference type="InterPro" id="IPR027417">
    <property type="entry name" value="P-loop_NTPase"/>
</dbReference>
<dbReference type="InterPro" id="IPR050093">
    <property type="entry name" value="ABC_SmlMolc_Importer"/>
</dbReference>
<reference evidence="7 8" key="1">
    <citation type="submission" date="2014-03" db="EMBL/GenBank/DDBJ databases">
        <title>Draft Genome Sequences of Four Burkholderia Strains.</title>
        <authorList>
            <person name="Liu X.Y."/>
            <person name="Li C.X."/>
            <person name="Xu J.H."/>
        </authorList>
    </citation>
    <scope>NUCLEOTIDE SEQUENCE [LARGE SCALE GENOMIC DNA]</scope>
    <source>
        <strain evidence="7 8">OP-1</strain>
    </source>
</reference>
<evidence type="ECO:0000256" key="4">
    <source>
        <dbReference type="ARBA" id="ARBA00022741"/>
    </source>
</evidence>
<keyword evidence="3" id="KW-0997">Cell inner membrane</keyword>
<sequence length="277" mass="30970">MSDTVADYSYTRSECLMSIENLGVHYDRPILRDINLKIYDIVRPNLTQGQVVTILGPSGIGKTQLLRCIAGLQSPATGTVSIQAEHGDKHVHAGDVGMVGQHYPLFNHRTVVDNLLIAAKRANKTREAVDHYLGDFKLADQASKYPMQLSGGQRQRVAIIQQLLNRSRFLVMDEPFSGLDPQAKQMVCDTLLTVSQKHEWSTTIVISHDIDAAIYISDTICVLGRTRDGQGQPLPGATIVDRYDLMEMGLAWRPDKQKLLQFATLRENIIDRFKTLL</sequence>
<dbReference type="GO" id="GO:0016887">
    <property type="term" value="F:ATP hydrolysis activity"/>
    <property type="evidence" value="ECO:0007669"/>
    <property type="project" value="InterPro"/>
</dbReference>
<accession>A0A656QN18</accession>
<proteinExistence type="predicted"/>
<dbReference type="InterPro" id="IPR003593">
    <property type="entry name" value="AAA+_ATPase"/>
</dbReference>
<dbReference type="PROSITE" id="PS50893">
    <property type="entry name" value="ABC_TRANSPORTER_2"/>
    <property type="match status" value="1"/>
</dbReference>
<name>A0A656QN18_9BURK</name>
<keyword evidence="1" id="KW-0813">Transport</keyword>
<keyword evidence="4" id="KW-0547">Nucleotide-binding</keyword>
<evidence type="ECO:0000256" key="1">
    <source>
        <dbReference type="ARBA" id="ARBA00022448"/>
    </source>
</evidence>
<dbReference type="PANTHER" id="PTHR42781">
    <property type="entry name" value="SPERMIDINE/PUTRESCINE IMPORT ATP-BINDING PROTEIN POTA"/>
    <property type="match status" value="1"/>
</dbReference>
<dbReference type="SMART" id="SM00382">
    <property type="entry name" value="AAA"/>
    <property type="match status" value="1"/>
</dbReference>
<dbReference type="RefSeq" id="WP_008353529.1">
    <property type="nucleotide sequence ID" value="NZ_CP084284.1"/>
</dbReference>
<dbReference type="Proteomes" id="UP000027451">
    <property type="component" value="Unassembled WGS sequence"/>
</dbReference>
<evidence type="ECO:0000256" key="2">
    <source>
        <dbReference type="ARBA" id="ARBA00022475"/>
    </source>
</evidence>
<evidence type="ECO:0000313" key="7">
    <source>
        <dbReference type="EMBL" id="KDR31007.1"/>
    </source>
</evidence>
<protein>
    <submittedName>
        <fullName evidence="7">ABC transporter ATP-binding protein</fullName>
    </submittedName>
</protein>
<dbReference type="Pfam" id="PF00005">
    <property type="entry name" value="ABC_tran"/>
    <property type="match status" value="1"/>
</dbReference>
<dbReference type="OrthoDB" id="9802264at2"/>
<dbReference type="SUPFAM" id="SSF52540">
    <property type="entry name" value="P-loop containing nucleoside triphosphate hydrolases"/>
    <property type="match status" value="1"/>
</dbReference>
<gene>
    <name evidence="7" type="ORF">BG60_35335</name>
</gene>
<feature type="domain" description="ABC transporter" evidence="6">
    <location>
        <begin position="17"/>
        <end position="250"/>
    </location>
</feature>
<dbReference type="Gene3D" id="3.40.50.300">
    <property type="entry name" value="P-loop containing nucleotide triphosphate hydrolases"/>
    <property type="match status" value="1"/>
</dbReference>
<dbReference type="PANTHER" id="PTHR42781:SF8">
    <property type="entry name" value="BICARBONATE TRANSPORT ATP-BINDING PROTEIN CMPC"/>
    <property type="match status" value="1"/>
</dbReference>